<dbReference type="Gene3D" id="3.90.180.10">
    <property type="entry name" value="Medium-chain alcohol dehydrogenases, catalytic domain"/>
    <property type="match status" value="1"/>
</dbReference>
<dbReference type="OrthoDB" id="9781588at2"/>
<reference evidence="7 8" key="1">
    <citation type="journal article" date="2007" name="Int. J. Syst. Evol. Microbiol.">
        <title>Paenibacillus ginsengarvi sp. nov., isolated from soil from ginseng cultivation.</title>
        <authorList>
            <person name="Yoon M.H."/>
            <person name="Ten L.N."/>
            <person name="Im W.T."/>
        </authorList>
    </citation>
    <scope>NUCLEOTIDE SEQUENCE [LARGE SCALE GENOMIC DNA]</scope>
    <source>
        <strain evidence="7 8">KCTC 13059</strain>
    </source>
</reference>
<comment type="cofactor">
    <cofactor evidence="1">
        <name>Zn(2+)</name>
        <dbReference type="ChEBI" id="CHEBI:29105"/>
    </cofactor>
</comment>
<proteinExistence type="inferred from homology"/>
<dbReference type="PANTHER" id="PTHR43350">
    <property type="entry name" value="NAD-DEPENDENT ALCOHOL DEHYDROGENASE"/>
    <property type="match status" value="1"/>
</dbReference>
<protein>
    <submittedName>
        <fullName evidence="7">Dehydrogenase</fullName>
    </submittedName>
</protein>
<accession>A0A3B0C9F4</accession>
<evidence type="ECO:0000256" key="4">
    <source>
        <dbReference type="ARBA" id="ARBA00022833"/>
    </source>
</evidence>
<dbReference type="Proteomes" id="UP000282311">
    <property type="component" value="Unassembled WGS sequence"/>
</dbReference>
<dbReference type="SUPFAM" id="SSF50129">
    <property type="entry name" value="GroES-like"/>
    <property type="match status" value="1"/>
</dbReference>
<dbReference type="GO" id="GO:0016491">
    <property type="term" value="F:oxidoreductase activity"/>
    <property type="evidence" value="ECO:0007669"/>
    <property type="project" value="UniProtKB-KW"/>
</dbReference>
<evidence type="ECO:0000256" key="2">
    <source>
        <dbReference type="ARBA" id="ARBA00008072"/>
    </source>
</evidence>
<dbReference type="CDD" id="cd08255">
    <property type="entry name" value="2-desacetyl-2-hydroxyethyl_bacteriochlorophyllide_like"/>
    <property type="match status" value="1"/>
</dbReference>
<dbReference type="EMBL" id="RBAH01000015">
    <property type="protein sequence ID" value="RKN80557.1"/>
    <property type="molecule type" value="Genomic_DNA"/>
</dbReference>
<evidence type="ECO:0000313" key="8">
    <source>
        <dbReference type="Proteomes" id="UP000282311"/>
    </source>
</evidence>
<dbReference type="InterPro" id="IPR011032">
    <property type="entry name" value="GroES-like_sf"/>
</dbReference>
<evidence type="ECO:0000313" key="7">
    <source>
        <dbReference type="EMBL" id="RKN80557.1"/>
    </source>
</evidence>
<dbReference type="InterPro" id="IPR013149">
    <property type="entry name" value="ADH-like_C"/>
</dbReference>
<dbReference type="AlphaFoldDB" id="A0A3B0C9F4"/>
<dbReference type="Gene3D" id="3.40.50.720">
    <property type="entry name" value="NAD(P)-binding Rossmann-like Domain"/>
    <property type="match status" value="1"/>
</dbReference>
<feature type="domain" description="Alcohol dehydrogenase-like C-terminal" evidence="6">
    <location>
        <begin position="107"/>
        <end position="198"/>
    </location>
</feature>
<dbReference type="GO" id="GO:0046872">
    <property type="term" value="F:metal ion binding"/>
    <property type="evidence" value="ECO:0007669"/>
    <property type="project" value="UniProtKB-KW"/>
</dbReference>
<keyword evidence="5" id="KW-0560">Oxidoreductase</keyword>
<organism evidence="7 8">
    <name type="scientific">Paenibacillus ginsengarvi</name>
    <dbReference type="NCBI Taxonomy" id="400777"/>
    <lineage>
        <taxon>Bacteria</taxon>
        <taxon>Bacillati</taxon>
        <taxon>Bacillota</taxon>
        <taxon>Bacilli</taxon>
        <taxon>Bacillales</taxon>
        <taxon>Paenibacillaceae</taxon>
        <taxon>Paenibacillus</taxon>
    </lineage>
</organism>
<keyword evidence="4" id="KW-0862">Zinc</keyword>
<sequence length="287" mass="31488">MISPGTELMSGFMAEESEGTRRPGYASVFRVEHTAGESAGLAPGDLALCMGRHQSYQHVASSMTVKVPAGVAADLAVLTRLMNVSMTTLMTTSARPGELVFVMGAGPVGLLAALLFQRCGYKVAVCDPDERRLSLARKAGIVTVMTEVPPDGAQWREQAALVLECSGHEAAVLEGCRLVRKRGEVVLIGVPWQRRTELYAHELLSLVFHRYVVLRSGWEWEIPMQAAPFQPHSIMGNLRKGMAWLAEGWLNVDGLVRKVLPRDANAVYNQLAERQIAEPFVVFDWMA</sequence>
<evidence type="ECO:0000256" key="3">
    <source>
        <dbReference type="ARBA" id="ARBA00022723"/>
    </source>
</evidence>
<name>A0A3B0C9F4_9BACL</name>
<evidence type="ECO:0000256" key="1">
    <source>
        <dbReference type="ARBA" id="ARBA00001947"/>
    </source>
</evidence>
<comment type="similarity">
    <text evidence="2">Belongs to the zinc-containing alcohol dehydrogenase family.</text>
</comment>
<evidence type="ECO:0000259" key="6">
    <source>
        <dbReference type="Pfam" id="PF00107"/>
    </source>
</evidence>
<dbReference type="SUPFAM" id="SSF51735">
    <property type="entry name" value="NAD(P)-binding Rossmann-fold domains"/>
    <property type="match status" value="1"/>
</dbReference>
<evidence type="ECO:0000256" key="5">
    <source>
        <dbReference type="ARBA" id="ARBA00023002"/>
    </source>
</evidence>
<keyword evidence="8" id="KW-1185">Reference proteome</keyword>
<keyword evidence="3" id="KW-0479">Metal-binding</keyword>
<comment type="caution">
    <text evidence="7">The sequence shown here is derived from an EMBL/GenBank/DDBJ whole genome shotgun (WGS) entry which is preliminary data.</text>
</comment>
<dbReference type="PANTHER" id="PTHR43350:SF19">
    <property type="entry name" value="D-GULOSIDE 3-DEHYDROGENASE"/>
    <property type="match status" value="1"/>
</dbReference>
<dbReference type="InterPro" id="IPR036291">
    <property type="entry name" value="NAD(P)-bd_dom_sf"/>
</dbReference>
<gene>
    <name evidence="7" type="ORF">D7M11_20380</name>
</gene>
<dbReference type="Pfam" id="PF00107">
    <property type="entry name" value="ADH_zinc_N"/>
    <property type="match status" value="1"/>
</dbReference>